<reference evidence="1 2" key="1">
    <citation type="journal article" date="2003" name="Proc. Natl. Acad. Sci. U.S.A.">
        <title>Complete genome sequence of the marine planctomycete Pirellula sp. strain 1.</title>
        <authorList>
            <person name="Gloeckner F.O."/>
            <person name="Kube M."/>
            <person name="Bauer M."/>
            <person name="Teeling H."/>
            <person name="Lombardot T."/>
            <person name="Ludwig W."/>
            <person name="Gade D."/>
            <person name="Beck A."/>
            <person name="Borzym K."/>
            <person name="Heitmann K."/>
            <person name="Rabus R."/>
            <person name="Schlesner H."/>
            <person name="Amann R."/>
            <person name="Reinhardt R."/>
        </authorList>
    </citation>
    <scope>NUCLEOTIDE SEQUENCE [LARGE SCALE GENOMIC DNA]</scope>
    <source>
        <strain evidence="2">DSM 10527 / NCIMB 13988 / SH1</strain>
    </source>
</reference>
<dbReference type="KEGG" id="rba:RB4195"/>
<protein>
    <submittedName>
        <fullName evidence="1">Uncharacterized protein</fullName>
    </submittedName>
</protein>
<dbReference type="PATRIC" id="fig|243090.15.peg.1946"/>
<evidence type="ECO:0000313" key="1">
    <source>
        <dbReference type="EMBL" id="CAD73634.1"/>
    </source>
</evidence>
<gene>
    <name evidence="1" type="ordered locus">RB4195</name>
</gene>
<dbReference type="EnsemblBacteria" id="CAD73634">
    <property type="protein sequence ID" value="CAD73634"/>
    <property type="gene ID" value="RB4195"/>
</dbReference>
<organism evidence="1 2">
    <name type="scientific">Rhodopirellula baltica (strain DSM 10527 / NCIMB 13988 / SH1)</name>
    <dbReference type="NCBI Taxonomy" id="243090"/>
    <lineage>
        <taxon>Bacteria</taxon>
        <taxon>Pseudomonadati</taxon>
        <taxon>Planctomycetota</taxon>
        <taxon>Planctomycetia</taxon>
        <taxon>Pirellulales</taxon>
        <taxon>Pirellulaceae</taxon>
        <taxon>Rhodopirellula</taxon>
    </lineage>
</organism>
<dbReference type="Proteomes" id="UP000001025">
    <property type="component" value="Chromosome"/>
</dbReference>
<sequence>MARPKSKMPARRFHVSGQSIVTFNSRTYYLGPHDSPESLARYAVLLAKYQSGGLKMPEDFSVSDIEPQIQAMLGDSEAGLIQEQQENAPVLVSHVTALYREHLKAKYPSHRVMFANPVRTLTANC</sequence>
<dbReference type="STRING" id="243090.RB4195"/>
<dbReference type="HOGENOM" id="CLU_1990915_0_0_0"/>
<evidence type="ECO:0000313" key="2">
    <source>
        <dbReference type="Proteomes" id="UP000001025"/>
    </source>
</evidence>
<keyword evidence="2" id="KW-1185">Reference proteome</keyword>
<accession>Q7UT08</accession>
<dbReference type="InParanoid" id="Q7UT08"/>
<proteinExistence type="predicted"/>
<dbReference type="EMBL" id="BX294140">
    <property type="protein sequence ID" value="CAD73634.1"/>
    <property type="molecule type" value="Genomic_DNA"/>
</dbReference>
<dbReference type="RefSeq" id="WP_011119764.1">
    <property type="nucleotide sequence ID" value="NC_005027.1"/>
</dbReference>
<dbReference type="AlphaFoldDB" id="Q7UT08"/>
<name>Q7UT08_RHOBA</name>